<comment type="caution">
    <text evidence="8">The sequence shown here is derived from an EMBL/GenBank/DDBJ whole genome shotgun (WGS) entry which is preliminary data.</text>
</comment>
<evidence type="ECO:0008006" key="10">
    <source>
        <dbReference type="Google" id="ProtNLM"/>
    </source>
</evidence>
<feature type="domain" description="NB-ARC" evidence="4">
    <location>
        <begin position="170"/>
        <end position="348"/>
    </location>
</feature>
<feature type="domain" description="Disease resistance protein winged helix" evidence="6">
    <location>
        <begin position="440"/>
        <end position="517"/>
    </location>
</feature>
<dbReference type="FunFam" id="1.10.8.430:FF:000003">
    <property type="entry name" value="Probable disease resistance protein At5g66910"/>
    <property type="match status" value="1"/>
</dbReference>
<sequence>MADSIVLFIVERLGDLLLEECKSLHGLRDQVEEIRTELRRMRCFLKDADSRQGSDERVRNWVSEIREVAYDAEDLIENFIIENAAKGRDSCASEILGRLACFIGEGVARLRLGFHIGSLTDRISRLTSSLRTYGIRELKEGDCSSSLNEKLREGRRTYPHMVEHDVVGVEEKVDELVAQLAVDNQTHSHHQVIAVCGMGGLGKTTLAKKVYHDSRIRWHFDCFAWSYISQQFKKRDIWEGILFNLMAPTRDERAEILHMKDEEVAEKLHGVLQRRTCLVVLDDLWSAQDWNSLRPAFPKQNTRCKILLTSRKRTVALHVDPSCFLLEPKCLSEEHSWELLEKVAFSGRSTRSDNNSLKELGKEMVKSCSGLPLAIVVLGGVLATKSTLGEWHAVNNNIKSYIRGNKEEEEDDGGLSKVLGLSFEDLPYQLKPCFLHVGHFPEDFEIPKKQLIHVWIAEGFITAPPDSDGADINQETLEDVAERYLTELANRCVLQVAKRTSTGRIRSCRIHDLMRDMCLMKAKQESFLETINLRHRSQASDSASSSKLSGSTASLVQARRLTILLKQVFNDFVHSQYPRIRSLVYFNENECEVQKWEQIKSLFKDFKFLRVLVLEGIVGPDKKLPKEIGKLLHLRFLSIRNTEIDELPKSIGDLRFLQTLDARYASASARRQKVVFIPNVLHKMRALRHLYLPRRCSTDKGQKLRLDNLNNLQTLVNFPDEICDVKQLGNLSSLRKLQLCDPDCIQEFVEIFRDQTVKLFNLQTLYLTNNKYVGNNWNIQYLPQPYTVNLEPLFSGCQNLYKLRVDGLLRNLPAPNQLPQNLTRLILFWSELDEDPMPVLGTLPNLMTLHLWRRVYLGKKMVFPARSFPQLKRLEFWALPHLEEIEVEEEAMPSLTKFEISNCVHLKEIPEGLKFMASLQELEIRYMPMQFQVRLNPGGDDFDKVQHLCVTFI</sequence>
<dbReference type="InterPro" id="IPR036388">
    <property type="entry name" value="WH-like_DNA-bd_sf"/>
</dbReference>
<evidence type="ECO:0000256" key="3">
    <source>
        <dbReference type="ARBA" id="ARBA00022821"/>
    </source>
</evidence>
<name>A0A218XHV9_PUNGR</name>
<evidence type="ECO:0000259" key="4">
    <source>
        <dbReference type="Pfam" id="PF00931"/>
    </source>
</evidence>
<evidence type="ECO:0000313" key="8">
    <source>
        <dbReference type="EMBL" id="OWM83932.1"/>
    </source>
</evidence>
<reference evidence="9" key="1">
    <citation type="journal article" date="2017" name="Plant J.">
        <title>The pomegranate (Punica granatum L.) genome and the genomics of punicalagin biosynthesis.</title>
        <authorList>
            <person name="Qin G."/>
            <person name="Xu C."/>
            <person name="Ming R."/>
            <person name="Tang H."/>
            <person name="Guyot R."/>
            <person name="Kramer E.M."/>
            <person name="Hu Y."/>
            <person name="Yi X."/>
            <person name="Qi Y."/>
            <person name="Xu X."/>
            <person name="Gao Z."/>
            <person name="Pan H."/>
            <person name="Jian J."/>
            <person name="Tian Y."/>
            <person name="Yue Z."/>
            <person name="Xu Y."/>
        </authorList>
    </citation>
    <scope>NUCLEOTIDE SEQUENCE [LARGE SCALE GENOMIC DNA]</scope>
    <source>
        <strain evidence="9">cv. Dabenzi</strain>
    </source>
</reference>
<gene>
    <name evidence="8" type="ORF">CDL15_Pgr004363</name>
</gene>
<dbReference type="InterPro" id="IPR038005">
    <property type="entry name" value="RX-like_CC"/>
</dbReference>
<feature type="domain" description="Disease resistance N-terminal" evidence="5">
    <location>
        <begin position="6"/>
        <end position="87"/>
    </location>
</feature>
<accession>A0A218XHV9</accession>
<dbReference type="Pfam" id="PF18052">
    <property type="entry name" value="Rx_N"/>
    <property type="match status" value="1"/>
</dbReference>
<keyword evidence="3" id="KW-0611">Plant defense</keyword>
<dbReference type="PANTHER" id="PTHR23155:SF1185">
    <property type="entry name" value="DISEASE RESISTANCE RPP8-LIKE PROTEIN 3-RELATED"/>
    <property type="match status" value="1"/>
</dbReference>
<dbReference type="PANTHER" id="PTHR23155">
    <property type="entry name" value="DISEASE RESISTANCE PROTEIN RP"/>
    <property type="match status" value="1"/>
</dbReference>
<dbReference type="InterPro" id="IPR041118">
    <property type="entry name" value="Rx_N"/>
</dbReference>
<dbReference type="InterPro" id="IPR002182">
    <property type="entry name" value="NB-ARC"/>
</dbReference>
<dbReference type="AlphaFoldDB" id="A0A218XHV9"/>
<dbReference type="InterPro" id="IPR042197">
    <property type="entry name" value="Apaf_helical"/>
</dbReference>
<dbReference type="GO" id="GO:0098542">
    <property type="term" value="P:defense response to other organism"/>
    <property type="evidence" value="ECO:0007669"/>
    <property type="project" value="TreeGrafter"/>
</dbReference>
<dbReference type="SUPFAM" id="SSF52058">
    <property type="entry name" value="L domain-like"/>
    <property type="match status" value="1"/>
</dbReference>
<dbReference type="InterPro" id="IPR055414">
    <property type="entry name" value="LRR_R13L4/SHOC2-like"/>
</dbReference>
<dbReference type="Pfam" id="PF23559">
    <property type="entry name" value="WHD_DRP"/>
    <property type="match status" value="1"/>
</dbReference>
<proteinExistence type="predicted"/>
<evidence type="ECO:0000256" key="1">
    <source>
        <dbReference type="ARBA" id="ARBA00022737"/>
    </source>
</evidence>
<dbReference type="PRINTS" id="PR00364">
    <property type="entry name" value="DISEASERSIST"/>
</dbReference>
<keyword evidence="2" id="KW-0547">Nucleotide-binding</keyword>
<evidence type="ECO:0000313" key="9">
    <source>
        <dbReference type="Proteomes" id="UP000197138"/>
    </source>
</evidence>
<dbReference type="Proteomes" id="UP000197138">
    <property type="component" value="Unassembled WGS sequence"/>
</dbReference>
<dbReference type="Gene3D" id="1.10.10.10">
    <property type="entry name" value="Winged helix-like DNA-binding domain superfamily/Winged helix DNA-binding domain"/>
    <property type="match status" value="1"/>
</dbReference>
<dbReference type="Pfam" id="PF00931">
    <property type="entry name" value="NB-ARC"/>
    <property type="match status" value="1"/>
</dbReference>
<protein>
    <recommendedName>
        <fullName evidence="10">Disease resistance protein At1g50180</fullName>
    </recommendedName>
</protein>
<dbReference type="Pfam" id="PF23598">
    <property type="entry name" value="LRR_14"/>
    <property type="match status" value="1"/>
</dbReference>
<feature type="domain" description="Disease resistance R13L4/SHOC-2-like LRR" evidence="7">
    <location>
        <begin position="580"/>
        <end position="925"/>
    </location>
</feature>
<evidence type="ECO:0000256" key="2">
    <source>
        <dbReference type="ARBA" id="ARBA00022741"/>
    </source>
</evidence>
<dbReference type="InterPro" id="IPR044974">
    <property type="entry name" value="Disease_R_plants"/>
</dbReference>
<dbReference type="SUPFAM" id="SSF52540">
    <property type="entry name" value="P-loop containing nucleoside triphosphate hydrolases"/>
    <property type="match status" value="1"/>
</dbReference>
<dbReference type="InterPro" id="IPR032675">
    <property type="entry name" value="LRR_dom_sf"/>
</dbReference>
<evidence type="ECO:0000259" key="5">
    <source>
        <dbReference type="Pfam" id="PF18052"/>
    </source>
</evidence>
<dbReference type="Gene3D" id="3.80.10.10">
    <property type="entry name" value="Ribonuclease Inhibitor"/>
    <property type="match status" value="1"/>
</dbReference>
<dbReference type="CDD" id="cd14798">
    <property type="entry name" value="RX-CC_like"/>
    <property type="match status" value="1"/>
</dbReference>
<evidence type="ECO:0000259" key="7">
    <source>
        <dbReference type="Pfam" id="PF23598"/>
    </source>
</evidence>
<dbReference type="EMBL" id="MTKT01001810">
    <property type="protein sequence ID" value="OWM83932.1"/>
    <property type="molecule type" value="Genomic_DNA"/>
</dbReference>
<dbReference type="GO" id="GO:0043531">
    <property type="term" value="F:ADP binding"/>
    <property type="evidence" value="ECO:0007669"/>
    <property type="project" value="InterPro"/>
</dbReference>
<keyword evidence="1" id="KW-0677">Repeat</keyword>
<dbReference type="InterPro" id="IPR058922">
    <property type="entry name" value="WHD_DRP"/>
</dbReference>
<dbReference type="InterPro" id="IPR027417">
    <property type="entry name" value="P-loop_NTPase"/>
</dbReference>
<organism evidence="8 9">
    <name type="scientific">Punica granatum</name>
    <name type="common">Pomegranate</name>
    <dbReference type="NCBI Taxonomy" id="22663"/>
    <lineage>
        <taxon>Eukaryota</taxon>
        <taxon>Viridiplantae</taxon>
        <taxon>Streptophyta</taxon>
        <taxon>Embryophyta</taxon>
        <taxon>Tracheophyta</taxon>
        <taxon>Spermatophyta</taxon>
        <taxon>Magnoliopsida</taxon>
        <taxon>eudicotyledons</taxon>
        <taxon>Gunneridae</taxon>
        <taxon>Pentapetalae</taxon>
        <taxon>rosids</taxon>
        <taxon>malvids</taxon>
        <taxon>Myrtales</taxon>
        <taxon>Lythraceae</taxon>
        <taxon>Punica</taxon>
    </lineage>
</organism>
<evidence type="ECO:0000259" key="6">
    <source>
        <dbReference type="Pfam" id="PF23559"/>
    </source>
</evidence>
<dbReference type="FunFam" id="3.40.50.300:FF:001091">
    <property type="entry name" value="Probable disease resistance protein At1g61300"/>
    <property type="match status" value="1"/>
</dbReference>
<dbReference type="Gene3D" id="3.40.50.300">
    <property type="entry name" value="P-loop containing nucleotide triphosphate hydrolases"/>
    <property type="match status" value="1"/>
</dbReference>
<dbReference type="FunFam" id="1.10.10.10:FF:000322">
    <property type="entry name" value="Probable disease resistance protein At1g63360"/>
    <property type="match status" value="1"/>
</dbReference>
<dbReference type="Gene3D" id="1.10.8.430">
    <property type="entry name" value="Helical domain of apoptotic protease-activating factors"/>
    <property type="match status" value="1"/>
</dbReference>
<dbReference type="Gene3D" id="1.20.5.4130">
    <property type="match status" value="1"/>
</dbReference>